<keyword evidence="4" id="KW-1185">Reference proteome</keyword>
<keyword evidence="2" id="KW-1133">Transmembrane helix</keyword>
<feature type="transmembrane region" description="Helical" evidence="2">
    <location>
        <begin position="174"/>
        <end position="195"/>
    </location>
</feature>
<organism evidence="3 4">
    <name type="scientific">Streptomyces ferrugineus</name>
    <dbReference type="NCBI Taxonomy" id="1413221"/>
    <lineage>
        <taxon>Bacteria</taxon>
        <taxon>Bacillati</taxon>
        <taxon>Actinomycetota</taxon>
        <taxon>Actinomycetes</taxon>
        <taxon>Kitasatosporales</taxon>
        <taxon>Streptomycetaceae</taxon>
        <taxon>Streptomyces</taxon>
    </lineage>
</organism>
<dbReference type="Proteomes" id="UP000594205">
    <property type="component" value="Chromosome"/>
</dbReference>
<reference evidence="3 4" key="1">
    <citation type="submission" date="2020-10" db="EMBL/GenBank/DDBJ databases">
        <title>Streptomyces ferrugineus complate genome analysis.</title>
        <authorList>
            <person name="Anwar N."/>
        </authorList>
    </citation>
    <scope>NUCLEOTIDE SEQUENCE [LARGE SCALE GENOMIC DNA]</scope>
    <source>
        <strain evidence="3 4">CCTCC AA2014009</strain>
    </source>
</reference>
<feature type="region of interest" description="Disordered" evidence="1">
    <location>
        <begin position="196"/>
        <end position="219"/>
    </location>
</feature>
<dbReference type="RefSeq" id="WP_194038014.1">
    <property type="nucleotide sequence ID" value="NZ_CP063373.1"/>
</dbReference>
<evidence type="ECO:0000256" key="1">
    <source>
        <dbReference type="SAM" id="MobiDB-lite"/>
    </source>
</evidence>
<protein>
    <submittedName>
        <fullName evidence="3">Uncharacterized protein</fullName>
    </submittedName>
</protein>
<accession>A0A7M2SA64</accession>
<dbReference type="AlphaFoldDB" id="A0A7M2SA64"/>
<proteinExistence type="predicted"/>
<dbReference type="KEGG" id="sfeu:IM697_23640"/>
<keyword evidence="2" id="KW-0472">Membrane</keyword>
<sequence>MPTVTGRFAEARLYLHYCAALLHPGRPLPTFADPAPYTGSLDHLPPEDLALLIEEGRRQFDRQAADLDRIRNRAGALATVSLALTAALIARSQEVLSEHWALIAAWALSCGLAVLAVAGTAAVLTGRAVLARIDTALAAQGTPPLQKQLAAGYVHNASTGEETVRTFLTVFRDAATLAIASALIFFTVLLCTVHGSTPTDTPEPTCPTSTTSSQPAHPK</sequence>
<keyword evidence="2" id="KW-0812">Transmembrane</keyword>
<evidence type="ECO:0000256" key="2">
    <source>
        <dbReference type="SAM" id="Phobius"/>
    </source>
</evidence>
<name>A0A7M2SA64_9ACTN</name>
<feature type="transmembrane region" description="Helical" evidence="2">
    <location>
        <begin position="103"/>
        <end position="124"/>
    </location>
</feature>
<feature type="compositionally biased region" description="Low complexity" evidence="1">
    <location>
        <begin position="196"/>
        <end position="213"/>
    </location>
</feature>
<gene>
    <name evidence="3" type="ORF">IM697_23640</name>
</gene>
<evidence type="ECO:0000313" key="3">
    <source>
        <dbReference type="EMBL" id="QOV33240.1"/>
    </source>
</evidence>
<dbReference type="EMBL" id="CP063373">
    <property type="protein sequence ID" value="QOV33240.1"/>
    <property type="molecule type" value="Genomic_DNA"/>
</dbReference>
<feature type="transmembrane region" description="Helical" evidence="2">
    <location>
        <begin position="74"/>
        <end position="91"/>
    </location>
</feature>
<evidence type="ECO:0000313" key="4">
    <source>
        <dbReference type="Proteomes" id="UP000594205"/>
    </source>
</evidence>